<evidence type="ECO:0000313" key="2">
    <source>
        <dbReference type="Proteomes" id="UP000204644"/>
    </source>
</evidence>
<name>Q287P8_NPVAS</name>
<evidence type="ECO:0000313" key="1">
    <source>
        <dbReference type="EMBL" id="AAZ38190.1"/>
    </source>
</evidence>
<proteinExistence type="predicted"/>
<keyword evidence="2" id="KW-1185">Reference proteome</keyword>
<organismHost>
    <name type="scientific">Lepidoptera</name>
    <name type="common">moths &amp; butterflies</name>
    <dbReference type="NCBI Taxonomy" id="7088"/>
</organismHost>
<organism evidence="1 2">
    <name type="scientific">Agrotis segetum nuclear polyhedrosis virus</name>
    <name type="common">AsNPV</name>
    <dbReference type="NCBI Taxonomy" id="1962501"/>
    <lineage>
        <taxon>Viruses</taxon>
        <taxon>Viruses incertae sedis</taxon>
        <taxon>Naldaviricetes</taxon>
        <taxon>Lefavirales</taxon>
        <taxon>Baculoviridae</taxon>
        <taxon>Alphabaculovirus</taxon>
        <taxon>Alphabaculovirus agsegetum</taxon>
    </lineage>
</organism>
<dbReference type="Proteomes" id="UP000204644">
    <property type="component" value="Segment"/>
</dbReference>
<reference evidence="2" key="1">
    <citation type="journal article" date="2005" name="J. Invertebr. Pathol.">
        <title>Molecular characterization of Agrotis segetum nucleopolyhedrovirus from Poland.</title>
        <authorList>
            <person name="Jakubowska A."/>
            <person name="van Oers M.M."/>
            <person name="Ziemnicka J."/>
            <person name="Lipa J.J."/>
            <person name="Vlak J.M."/>
        </authorList>
    </citation>
    <scope>NUCLEOTIDE SEQUENCE [LARGE SCALE GENOMIC DNA]</scope>
</reference>
<dbReference type="GeneID" id="3974364"/>
<reference evidence="1 2" key="2">
    <citation type="journal article" date="2006" name="J. Gen. Virol.">
        <title>Genome sequence of an enhancin gene-rich nucleopolyhedrovirus (NPV) from Agrotis segetum: collinearity with Spodoptera exigua multiple NPV.</title>
        <authorList>
            <person name="Jakubowska A.K."/>
            <person name="Peters S.A."/>
            <person name="Ziemnicka J."/>
            <person name="Vlak J.M."/>
            <person name="van Oers M.M."/>
        </authorList>
    </citation>
    <scope>NUCLEOTIDE SEQUENCE [LARGE SCALE GENOMIC DNA]</scope>
</reference>
<sequence>MTELSVSSDQLRKSQVTCTMSDYVHIKIRNTRPRFLNNSRRFLYYDYDDEGNDVNDMFIIPCHRVGRIYQVYVNDWPKPKNWDERILLNYLQIFKYVVVEPKPKLNFNSLYGKSCRRIYQSIVDDTKPLCLWSAREVRFRVFSLPLPKKVSLDVFMGNLRVQSVPHDELPFITRKSACSNGHENSTEGYLLEDHFCSVCGADNFEYHLLRRILYTNCFYKRFINFYDKKFVQYVKYARVPFAWLYDKTFVWLYDKIEDFFLYNF</sequence>
<dbReference type="Pfam" id="PF25303">
    <property type="entry name" value="DUF7879"/>
    <property type="match status" value="1"/>
</dbReference>
<accession>Q287P8</accession>
<dbReference type="RefSeq" id="YP_529694.1">
    <property type="nucleotide sequence ID" value="NC_007921.1"/>
</dbReference>
<dbReference type="KEGG" id="vg:3974364"/>
<dbReference type="EMBL" id="DQ123841">
    <property type="protein sequence ID" value="AAZ38190.1"/>
    <property type="molecule type" value="Genomic_DNA"/>
</dbReference>
<dbReference type="InterPro" id="IPR057201">
    <property type="entry name" value="DUF7879"/>
</dbReference>
<protein>
    <submittedName>
        <fullName evidence="1">ORF-24</fullName>
    </submittedName>
</protein>